<dbReference type="InterPro" id="IPR000997">
    <property type="entry name" value="Cholinesterase"/>
</dbReference>
<name>A0A3M7S0P1_BRAPC</name>
<dbReference type="PANTHER" id="PTHR43918:SF4">
    <property type="entry name" value="CARBOXYLIC ESTER HYDROLASE"/>
    <property type="match status" value="1"/>
</dbReference>
<evidence type="ECO:0000256" key="4">
    <source>
        <dbReference type="ARBA" id="ARBA00023157"/>
    </source>
</evidence>
<evidence type="ECO:0000259" key="5">
    <source>
        <dbReference type="Pfam" id="PF00135"/>
    </source>
</evidence>
<dbReference type="GO" id="GO:0003990">
    <property type="term" value="F:acetylcholinesterase activity"/>
    <property type="evidence" value="ECO:0007669"/>
    <property type="project" value="TreeGrafter"/>
</dbReference>
<dbReference type="PROSITE" id="PS00941">
    <property type="entry name" value="CARBOXYLESTERASE_B_2"/>
    <property type="match status" value="1"/>
</dbReference>
<dbReference type="InterPro" id="IPR002018">
    <property type="entry name" value="CarbesteraseB"/>
</dbReference>
<dbReference type="GO" id="GO:0005615">
    <property type="term" value="C:extracellular space"/>
    <property type="evidence" value="ECO:0007669"/>
    <property type="project" value="TreeGrafter"/>
</dbReference>
<sequence length="628" mass="70941">MMSFAVIESISYSKCSKTDVKEILLETSSGILSGSCEFIEIKSHQGKVDASSNVYSWLSVPYAEPPIGNNRFKAPIEVSAKGNIVNATKWPNSCFQSTIIRDEPEIENFPGYKMWQIKDSSKISEDCLYLNIFVPNEAYNQNSAPQYENYEPETYPILVFFHDGIFKNGSSSLNVYNPSVFVAATKIIVITVNYRSGIFGFLFLEDHFAGNQGLLDQNLALKWIKKNSKKFGGDANRITLLGQGAGASFTGYHLFYNDSWDYFRNMILQSGTPLIDSLSPISKEEANKRAKNFVSSIGCLNEKTSFDRISCVQKAQVESILQATSGYLPFIPTNFLPVIDQIILSETPLNYLKSGNFKKCPLITGFTTDEGSFFAGFSGLIKNIFNHQSISHIDLISYLDKHFPFYPKFAQKSKQLALNAILHEYTRMVSETDDDGILNFLAKPSYFAMLNKIIGDFIFKCPTYKFVNLMAKNNNQVYLYLFAHRISSTPWPSWYGATHGDDLAFLFSYPLATNTNGAFESENPWSKNTHRYSENEKKLNEEILKYWSSFVYNSDPNLANSARIWPKYSLLNYDSDIGNMTDPSEAGRYIILRSSGSKVGRGYSLESCQFWNSYLPSLVKESGKFLKA</sequence>
<keyword evidence="7" id="KW-1185">Reference proteome</keyword>
<dbReference type="GO" id="GO:0019695">
    <property type="term" value="P:choline metabolic process"/>
    <property type="evidence" value="ECO:0007669"/>
    <property type="project" value="TreeGrafter"/>
</dbReference>
<keyword evidence="3 6" id="KW-0378">Hydrolase</keyword>
<dbReference type="InterPro" id="IPR050654">
    <property type="entry name" value="AChE-related_enzymes"/>
</dbReference>
<reference evidence="6 7" key="1">
    <citation type="journal article" date="2018" name="Sci. Rep.">
        <title>Genomic signatures of local adaptation to the degree of environmental predictability in rotifers.</title>
        <authorList>
            <person name="Franch-Gras L."/>
            <person name="Hahn C."/>
            <person name="Garcia-Roger E.M."/>
            <person name="Carmona M.J."/>
            <person name="Serra M."/>
            <person name="Gomez A."/>
        </authorList>
    </citation>
    <scope>NUCLEOTIDE SEQUENCE [LARGE SCALE GENOMIC DNA]</scope>
    <source>
        <strain evidence="6">HYR1</strain>
    </source>
</reference>
<comment type="caution">
    <text evidence="6">The sequence shown here is derived from an EMBL/GenBank/DDBJ whole genome shotgun (WGS) entry which is preliminary data.</text>
</comment>
<keyword evidence="4" id="KW-1015">Disulfide bond</keyword>
<feature type="domain" description="Carboxylesterase type B" evidence="5">
    <location>
        <begin position="47"/>
        <end position="573"/>
    </location>
</feature>
<dbReference type="PANTHER" id="PTHR43918">
    <property type="entry name" value="ACETYLCHOLINESTERASE"/>
    <property type="match status" value="1"/>
</dbReference>
<dbReference type="Gene3D" id="3.40.50.1820">
    <property type="entry name" value="alpha/beta hydrolase"/>
    <property type="match status" value="1"/>
</dbReference>
<evidence type="ECO:0000313" key="7">
    <source>
        <dbReference type="Proteomes" id="UP000276133"/>
    </source>
</evidence>
<proteinExistence type="inferred from homology"/>
<dbReference type="GO" id="GO:0005886">
    <property type="term" value="C:plasma membrane"/>
    <property type="evidence" value="ECO:0007669"/>
    <property type="project" value="TreeGrafter"/>
</dbReference>
<evidence type="ECO:0000256" key="1">
    <source>
        <dbReference type="ARBA" id="ARBA00005964"/>
    </source>
</evidence>
<organism evidence="6 7">
    <name type="scientific">Brachionus plicatilis</name>
    <name type="common">Marine rotifer</name>
    <name type="synonym">Brachionus muelleri</name>
    <dbReference type="NCBI Taxonomy" id="10195"/>
    <lineage>
        <taxon>Eukaryota</taxon>
        <taxon>Metazoa</taxon>
        <taxon>Spiralia</taxon>
        <taxon>Gnathifera</taxon>
        <taxon>Rotifera</taxon>
        <taxon>Eurotatoria</taxon>
        <taxon>Monogononta</taxon>
        <taxon>Pseudotrocha</taxon>
        <taxon>Ploima</taxon>
        <taxon>Brachionidae</taxon>
        <taxon>Brachionus</taxon>
    </lineage>
</organism>
<evidence type="ECO:0000313" key="6">
    <source>
        <dbReference type="EMBL" id="RNA29356.1"/>
    </source>
</evidence>
<dbReference type="EC" id="3.1.1.8" evidence="6"/>
<comment type="similarity">
    <text evidence="1">Belongs to the type-B carboxylesterase/lipase family.</text>
</comment>
<dbReference type="AlphaFoldDB" id="A0A3M7S0P1"/>
<gene>
    <name evidence="6" type="ORF">BpHYR1_047937</name>
</gene>
<dbReference type="STRING" id="10195.A0A3M7S0P1"/>
<evidence type="ECO:0000256" key="2">
    <source>
        <dbReference type="ARBA" id="ARBA00022487"/>
    </source>
</evidence>
<dbReference type="GO" id="GO:0106435">
    <property type="term" value="F:carboxylesterase activity"/>
    <property type="evidence" value="ECO:0007669"/>
    <property type="project" value="UniProtKB-EC"/>
</dbReference>
<dbReference type="Proteomes" id="UP000276133">
    <property type="component" value="Unassembled WGS sequence"/>
</dbReference>
<dbReference type="Pfam" id="PF00135">
    <property type="entry name" value="COesterase"/>
    <property type="match status" value="1"/>
</dbReference>
<dbReference type="SUPFAM" id="SSF53474">
    <property type="entry name" value="alpha/beta-Hydrolases"/>
    <property type="match status" value="1"/>
</dbReference>
<dbReference type="EMBL" id="REGN01002233">
    <property type="protein sequence ID" value="RNA29356.1"/>
    <property type="molecule type" value="Genomic_DNA"/>
</dbReference>
<keyword evidence="2" id="KW-0719">Serine esterase</keyword>
<dbReference type="EC" id="3.1.1.1" evidence="6"/>
<dbReference type="GO" id="GO:0006581">
    <property type="term" value="P:acetylcholine catabolic process"/>
    <property type="evidence" value="ECO:0007669"/>
    <property type="project" value="TreeGrafter"/>
</dbReference>
<accession>A0A3M7S0P1</accession>
<dbReference type="PRINTS" id="PR00878">
    <property type="entry name" value="CHOLNESTRASE"/>
</dbReference>
<evidence type="ECO:0000256" key="3">
    <source>
        <dbReference type="ARBA" id="ARBA00022801"/>
    </source>
</evidence>
<dbReference type="InterPro" id="IPR029058">
    <property type="entry name" value="AB_hydrolase_fold"/>
</dbReference>
<dbReference type="OrthoDB" id="9000293at2759"/>
<dbReference type="InterPro" id="IPR019819">
    <property type="entry name" value="Carboxylesterase_B_CS"/>
</dbReference>
<protein>
    <submittedName>
        <fullName evidence="6">Acetylcholinesterase</fullName>
        <ecNumber evidence="6">3.1.1.1</ecNumber>
        <ecNumber evidence="6">3.1.1.8</ecNumber>
    </submittedName>
</protein>